<organism evidence="3 4">
    <name type="scientific">Arenimonas terrae</name>
    <dbReference type="NCBI Taxonomy" id="2546226"/>
    <lineage>
        <taxon>Bacteria</taxon>
        <taxon>Pseudomonadati</taxon>
        <taxon>Pseudomonadota</taxon>
        <taxon>Gammaproteobacteria</taxon>
        <taxon>Lysobacterales</taxon>
        <taxon>Lysobacteraceae</taxon>
        <taxon>Arenimonas</taxon>
    </lineage>
</organism>
<name>A0A5C4RUG5_9GAMM</name>
<dbReference type="AlphaFoldDB" id="A0A5C4RUG5"/>
<comment type="caution">
    <text evidence="3">The sequence shown here is derived from an EMBL/GenBank/DDBJ whole genome shotgun (WGS) entry which is preliminary data.</text>
</comment>
<dbReference type="OrthoDB" id="5985425at2"/>
<dbReference type="Proteomes" id="UP000305760">
    <property type="component" value="Unassembled WGS sequence"/>
</dbReference>
<evidence type="ECO:0000256" key="2">
    <source>
        <dbReference type="SAM" id="SignalP"/>
    </source>
</evidence>
<proteinExistence type="predicted"/>
<evidence type="ECO:0000256" key="1">
    <source>
        <dbReference type="SAM" id="MobiDB-lite"/>
    </source>
</evidence>
<keyword evidence="2" id="KW-0732">Signal</keyword>
<evidence type="ECO:0000313" key="3">
    <source>
        <dbReference type="EMBL" id="TNJ34287.1"/>
    </source>
</evidence>
<accession>A0A5C4RUG5</accession>
<feature type="chain" id="PRO_5023092121" evidence="2">
    <location>
        <begin position="20"/>
        <end position="204"/>
    </location>
</feature>
<reference evidence="3 4" key="1">
    <citation type="submission" date="2019-03" db="EMBL/GenBank/DDBJ databases">
        <title>Arenimonas daejeonensis sp. nov., isolated from compost.</title>
        <authorList>
            <person name="Jeon C.O."/>
        </authorList>
    </citation>
    <scope>NUCLEOTIDE SEQUENCE [LARGE SCALE GENOMIC DNA]</scope>
    <source>
        <strain evidence="3 4">R29</strain>
    </source>
</reference>
<evidence type="ECO:0000313" key="4">
    <source>
        <dbReference type="Proteomes" id="UP000305760"/>
    </source>
</evidence>
<dbReference type="EMBL" id="SMDR01000001">
    <property type="protein sequence ID" value="TNJ34287.1"/>
    <property type="molecule type" value="Genomic_DNA"/>
</dbReference>
<gene>
    <name evidence="3" type="ORF">E1B00_00380</name>
</gene>
<sequence>MRKAWLLPLLMWTAGTVSAASELPADATPPAETPEAPAAAKDALDPETAEMCTKIQCLLDVRITMRDEKGKPFDKHYPALPVVQPGGVSVYAGHEVLIEAEVENGRLVNLRRVEEVSDPSRTLHSRLEQDEDGSMMLITRNPFDKALRIRMGMMPMGHDGLVRTSSCPVRPGSSTYEMWPMPIFQIYLADMRLIEEDEDMGCVE</sequence>
<keyword evidence="4" id="KW-1185">Reference proteome</keyword>
<feature type="compositionally biased region" description="Low complexity" evidence="1">
    <location>
        <begin position="23"/>
        <end position="41"/>
    </location>
</feature>
<dbReference type="RefSeq" id="WP_139444694.1">
    <property type="nucleotide sequence ID" value="NZ_SMDR01000001.1"/>
</dbReference>
<feature type="signal peptide" evidence="2">
    <location>
        <begin position="1"/>
        <end position="19"/>
    </location>
</feature>
<protein>
    <submittedName>
        <fullName evidence="3">Uncharacterized protein</fullName>
    </submittedName>
</protein>
<feature type="region of interest" description="Disordered" evidence="1">
    <location>
        <begin position="23"/>
        <end position="45"/>
    </location>
</feature>